<keyword evidence="2" id="KW-0732">Signal</keyword>
<dbReference type="Pfam" id="PF01476">
    <property type="entry name" value="LysM"/>
    <property type="match status" value="1"/>
</dbReference>
<evidence type="ECO:0000259" key="3">
    <source>
        <dbReference type="PROSITE" id="PS51782"/>
    </source>
</evidence>
<dbReference type="GeneID" id="27669652"/>
<gene>
    <name evidence="4" type="ORF">SPSK_07718</name>
</gene>
<feature type="domain" description="LysM" evidence="3">
    <location>
        <begin position="156"/>
        <end position="201"/>
    </location>
</feature>
<sequence length="354" mass="38947">MKSTVLLLSAGLALANAEGFFNWPNAVVTAAAGDVVAARDAADQDQANLGDTGLELKHCSGGGCKSNPTSTVTKTCKECVTVTNTVTMKIPDPTTFVKTRMCTTTMIRSRTVTKCIDHTKTDTKYCPVTKTSVQTVTINPTCTPRPCCDRCLATQSKYVVENGDDCESIAAVYNTTVEDLQLTNTWLNGTCNLNAGDTLCIPETATTTQLKRDVAHHHHHHHRDDEDGGMTCDGECQKKKKEHHHHHGHHHHHHKGGKKCESDRGCDEDKHHHHGHHKHHHHHHKSGKCGSEGGCDEDKHRHHHHHGGHHHERKSCGEHHECVACKVPGSCPRDGIHAACPDNYKCQEIQDTAN</sequence>
<protein>
    <recommendedName>
        <fullName evidence="3">LysM domain-containing protein</fullName>
    </recommendedName>
</protein>
<dbReference type="SMART" id="SM00257">
    <property type="entry name" value="LysM"/>
    <property type="match status" value="1"/>
</dbReference>
<dbReference type="PROSITE" id="PS51782">
    <property type="entry name" value="LYSM"/>
    <property type="match status" value="1"/>
</dbReference>
<proteinExistence type="predicted"/>
<dbReference type="Proteomes" id="UP000033710">
    <property type="component" value="Unassembled WGS sequence"/>
</dbReference>
<feature type="compositionally biased region" description="Basic residues" evidence="1">
    <location>
        <begin position="271"/>
        <end position="287"/>
    </location>
</feature>
<dbReference type="EMBL" id="AXCR01000004">
    <property type="protein sequence ID" value="KJR88886.1"/>
    <property type="molecule type" value="Genomic_DNA"/>
</dbReference>
<evidence type="ECO:0000313" key="4">
    <source>
        <dbReference type="EMBL" id="KJR88886.1"/>
    </source>
</evidence>
<feature type="signal peptide" evidence="2">
    <location>
        <begin position="1"/>
        <end position="17"/>
    </location>
</feature>
<comment type="caution">
    <text evidence="4">The sequence shown here is derived from an EMBL/GenBank/DDBJ whole genome shotgun (WGS) entry which is preliminary data.</text>
</comment>
<dbReference type="RefSeq" id="XP_016591562.1">
    <property type="nucleotide sequence ID" value="XM_016734375.1"/>
</dbReference>
<reference evidence="4 5" key="1">
    <citation type="journal article" date="2014" name="BMC Genomics">
        <title>Comparative genomics of the major fungal agents of human and animal Sporotrichosis: Sporothrix schenckii and Sporothrix brasiliensis.</title>
        <authorList>
            <person name="Teixeira M.M."/>
            <person name="de Almeida L.G."/>
            <person name="Kubitschek-Barreira P."/>
            <person name="Alves F.L."/>
            <person name="Kioshima E.S."/>
            <person name="Abadio A.K."/>
            <person name="Fernandes L."/>
            <person name="Derengowski L.S."/>
            <person name="Ferreira K.S."/>
            <person name="Souza R.C."/>
            <person name="Ruiz J.C."/>
            <person name="de Andrade N.C."/>
            <person name="Paes H.C."/>
            <person name="Nicola A.M."/>
            <person name="Albuquerque P."/>
            <person name="Gerber A.L."/>
            <person name="Martins V.P."/>
            <person name="Peconick L.D."/>
            <person name="Neto A.V."/>
            <person name="Chaucanez C.B."/>
            <person name="Silva P.A."/>
            <person name="Cunha O.L."/>
            <person name="de Oliveira F.F."/>
            <person name="dos Santos T.C."/>
            <person name="Barros A.L."/>
            <person name="Soares M.A."/>
            <person name="de Oliveira L.M."/>
            <person name="Marini M.M."/>
            <person name="Villalobos-Duno H."/>
            <person name="Cunha M.M."/>
            <person name="de Hoog S."/>
            <person name="da Silveira J.F."/>
            <person name="Henrissat B."/>
            <person name="Nino-Vega G.A."/>
            <person name="Cisalpino P.S."/>
            <person name="Mora-Montes H.M."/>
            <person name="Almeida S.R."/>
            <person name="Stajich J.E."/>
            <person name="Lopes-Bezerra L.M."/>
            <person name="Vasconcelos A.T."/>
            <person name="Felipe M.S."/>
        </authorList>
    </citation>
    <scope>NUCLEOTIDE SEQUENCE [LARGE SCALE GENOMIC DNA]</scope>
    <source>
        <strain evidence="4 5">1099-18</strain>
    </source>
</reference>
<evidence type="ECO:0000256" key="1">
    <source>
        <dbReference type="SAM" id="MobiDB-lite"/>
    </source>
</evidence>
<reference evidence="4 5" key="2">
    <citation type="journal article" date="2015" name="Eukaryot. Cell">
        <title>Asexual propagation of a virulent clone complex in a human and feline outbreak of sporotrichosis.</title>
        <authorList>
            <person name="Teixeira Mde M."/>
            <person name="Rodrigues A.M."/>
            <person name="Tsui C.K."/>
            <person name="de Almeida L.G."/>
            <person name="Van Diepeningen A.D."/>
            <person name="van den Ende B.G."/>
            <person name="Fernandes G.F."/>
            <person name="Kano R."/>
            <person name="Hamelin R.C."/>
            <person name="Lopes-Bezerra L.M."/>
            <person name="Vasconcelos A.T."/>
            <person name="de Hoog S."/>
            <person name="de Camargo Z.P."/>
            <person name="Felipe M.S."/>
        </authorList>
    </citation>
    <scope>NUCLEOTIDE SEQUENCE [LARGE SCALE GENOMIC DNA]</scope>
    <source>
        <strain evidence="4 5">1099-18</strain>
    </source>
</reference>
<accession>A0A0F2ML20</accession>
<dbReference type="OrthoDB" id="5985073at2759"/>
<feature type="compositionally biased region" description="Basic and acidic residues" evidence="1">
    <location>
        <begin position="258"/>
        <end position="270"/>
    </location>
</feature>
<organism evidence="4 5">
    <name type="scientific">Sporothrix schenckii 1099-18</name>
    <dbReference type="NCBI Taxonomy" id="1397361"/>
    <lineage>
        <taxon>Eukaryota</taxon>
        <taxon>Fungi</taxon>
        <taxon>Dikarya</taxon>
        <taxon>Ascomycota</taxon>
        <taxon>Pezizomycotina</taxon>
        <taxon>Sordariomycetes</taxon>
        <taxon>Sordariomycetidae</taxon>
        <taxon>Ophiostomatales</taxon>
        <taxon>Ophiostomataceae</taxon>
        <taxon>Sporothrix</taxon>
    </lineage>
</organism>
<dbReference type="InterPro" id="IPR018392">
    <property type="entry name" value="LysM"/>
</dbReference>
<feature type="region of interest" description="Disordered" evidence="1">
    <location>
        <begin position="243"/>
        <end position="292"/>
    </location>
</feature>
<evidence type="ECO:0000313" key="5">
    <source>
        <dbReference type="Proteomes" id="UP000033710"/>
    </source>
</evidence>
<name>A0A0F2ML20_SPOSC</name>
<dbReference type="KEGG" id="ssck:SPSK_07718"/>
<dbReference type="CDD" id="cd00118">
    <property type="entry name" value="LysM"/>
    <property type="match status" value="1"/>
</dbReference>
<dbReference type="VEuPathDB" id="FungiDB:SPSK_07718"/>
<feature type="chain" id="PRO_5002455497" description="LysM domain-containing protein" evidence="2">
    <location>
        <begin position="18"/>
        <end position="354"/>
    </location>
</feature>
<feature type="compositionally biased region" description="Basic residues" evidence="1">
    <location>
        <begin position="243"/>
        <end position="257"/>
    </location>
</feature>
<evidence type="ECO:0000256" key="2">
    <source>
        <dbReference type="SAM" id="SignalP"/>
    </source>
</evidence>
<dbReference type="AlphaFoldDB" id="A0A0F2ML20"/>
<dbReference type="Gene3D" id="3.10.350.10">
    <property type="entry name" value="LysM domain"/>
    <property type="match status" value="1"/>
</dbReference>
<dbReference type="InterPro" id="IPR036779">
    <property type="entry name" value="LysM_dom_sf"/>
</dbReference>
<dbReference type="SUPFAM" id="SSF54106">
    <property type="entry name" value="LysM domain"/>
    <property type="match status" value="1"/>
</dbReference>